<accession>A0A8H7NMB6</accession>
<keyword evidence="4" id="KW-0067">ATP-binding</keyword>
<dbReference type="GO" id="GO:0005524">
    <property type="term" value="F:ATP binding"/>
    <property type="evidence" value="ECO:0007669"/>
    <property type="project" value="UniProtKB-KW"/>
</dbReference>
<dbReference type="GO" id="GO:0006400">
    <property type="term" value="P:tRNA modification"/>
    <property type="evidence" value="ECO:0007669"/>
    <property type="project" value="TreeGrafter"/>
</dbReference>
<sequence>MRVVAVLCHHMIDYLEADEEPHDFVSMAAEKMDDVASRGKLPILVGGSTSLTIPLLHEASKRQYRMMVVILVPGQSTYQSLIQARADEMLEMGLLDELAELKHLE</sequence>
<comment type="caution">
    <text evidence="5">The sequence shown here is derived from an EMBL/GenBank/DDBJ whole genome shotgun (WGS) entry which is preliminary data.</text>
</comment>
<keyword evidence="2" id="KW-0808">Transferase</keyword>
<evidence type="ECO:0000256" key="1">
    <source>
        <dbReference type="ARBA" id="ARBA00005842"/>
    </source>
</evidence>
<proteinExistence type="inferred from homology"/>
<evidence type="ECO:0000256" key="3">
    <source>
        <dbReference type="ARBA" id="ARBA00022741"/>
    </source>
</evidence>
<dbReference type="GO" id="GO:0052381">
    <property type="term" value="F:tRNA dimethylallyltransferase activity"/>
    <property type="evidence" value="ECO:0007669"/>
    <property type="project" value="TreeGrafter"/>
</dbReference>
<dbReference type="InterPro" id="IPR027417">
    <property type="entry name" value="P-loop_NTPase"/>
</dbReference>
<comment type="similarity">
    <text evidence="1">Belongs to the IPP transferase family.</text>
</comment>
<dbReference type="GO" id="GO:0009691">
    <property type="term" value="P:cytokinin biosynthetic process"/>
    <property type="evidence" value="ECO:0007669"/>
    <property type="project" value="TreeGrafter"/>
</dbReference>
<dbReference type="PANTHER" id="PTHR11088:SF86">
    <property type="entry name" value="ADENYLATE ISOPENTENYLTRANSFERASE 4-RELATED"/>
    <property type="match status" value="1"/>
</dbReference>
<reference evidence="5" key="1">
    <citation type="submission" date="2020-10" db="EMBL/GenBank/DDBJ databases">
        <title>High-Quality Genome Resource of Clonostachys rosea strain S41 by Oxford Nanopore Long-Read Sequencing.</title>
        <authorList>
            <person name="Wang H."/>
        </authorList>
    </citation>
    <scope>NUCLEOTIDE SEQUENCE</scope>
    <source>
        <strain evidence="5">S41</strain>
    </source>
</reference>
<keyword evidence="3" id="KW-0547">Nucleotide-binding</keyword>
<name>A0A8H7NMB6_BIOOC</name>
<dbReference type="PANTHER" id="PTHR11088">
    <property type="entry name" value="TRNA DIMETHYLALLYLTRANSFERASE"/>
    <property type="match status" value="1"/>
</dbReference>
<dbReference type="Proteomes" id="UP000616885">
    <property type="component" value="Unassembled WGS sequence"/>
</dbReference>
<evidence type="ECO:0000313" key="5">
    <source>
        <dbReference type="EMBL" id="KAF9758747.1"/>
    </source>
</evidence>
<dbReference type="AlphaFoldDB" id="A0A8H7NMB6"/>
<dbReference type="EMBL" id="JADCTT010000001">
    <property type="protein sequence ID" value="KAF9758747.1"/>
    <property type="molecule type" value="Genomic_DNA"/>
</dbReference>
<dbReference type="Gene3D" id="3.40.50.300">
    <property type="entry name" value="P-loop containing nucleotide triphosphate hydrolases"/>
    <property type="match status" value="1"/>
</dbReference>
<gene>
    <name evidence="5" type="ORF">IM811_000441</name>
</gene>
<evidence type="ECO:0000313" key="6">
    <source>
        <dbReference type="Proteomes" id="UP000616885"/>
    </source>
</evidence>
<protein>
    <submittedName>
        <fullName evidence="5">Uncharacterized protein</fullName>
    </submittedName>
</protein>
<organism evidence="5 6">
    <name type="scientific">Bionectria ochroleuca</name>
    <name type="common">Gliocladium roseum</name>
    <dbReference type="NCBI Taxonomy" id="29856"/>
    <lineage>
        <taxon>Eukaryota</taxon>
        <taxon>Fungi</taxon>
        <taxon>Dikarya</taxon>
        <taxon>Ascomycota</taxon>
        <taxon>Pezizomycotina</taxon>
        <taxon>Sordariomycetes</taxon>
        <taxon>Hypocreomycetidae</taxon>
        <taxon>Hypocreales</taxon>
        <taxon>Bionectriaceae</taxon>
        <taxon>Clonostachys</taxon>
    </lineage>
</organism>
<dbReference type="InterPro" id="IPR039657">
    <property type="entry name" value="Dimethylallyltransferase"/>
</dbReference>
<evidence type="ECO:0000256" key="2">
    <source>
        <dbReference type="ARBA" id="ARBA00022679"/>
    </source>
</evidence>
<dbReference type="Pfam" id="PF01715">
    <property type="entry name" value="IPPT"/>
    <property type="match status" value="1"/>
</dbReference>
<dbReference type="GO" id="GO:0005739">
    <property type="term" value="C:mitochondrion"/>
    <property type="evidence" value="ECO:0007669"/>
    <property type="project" value="TreeGrafter"/>
</dbReference>
<evidence type="ECO:0000256" key="4">
    <source>
        <dbReference type="ARBA" id="ARBA00022840"/>
    </source>
</evidence>